<dbReference type="OrthoDB" id="2965455at2"/>
<dbReference type="EMBL" id="NOKA02000022">
    <property type="protein sequence ID" value="RDY31097.1"/>
    <property type="molecule type" value="Genomic_DNA"/>
</dbReference>
<dbReference type="EMBL" id="QICS01000001">
    <property type="protein sequence ID" value="PXV96208.1"/>
    <property type="molecule type" value="Genomic_DNA"/>
</dbReference>
<evidence type="ECO:0000313" key="2">
    <source>
        <dbReference type="EMBL" id="RDY31097.1"/>
    </source>
</evidence>
<dbReference type="RefSeq" id="WP_094377667.1">
    <property type="nucleotide sequence ID" value="NZ_NOKA02000022.1"/>
</dbReference>
<gene>
    <name evidence="1" type="ORF">C8E03_101843</name>
    <name evidence="2" type="ORF">CG710_011490</name>
</gene>
<organism evidence="1 4">
    <name type="scientific">Lachnotalea glycerini</name>
    <dbReference type="NCBI Taxonomy" id="1763509"/>
    <lineage>
        <taxon>Bacteria</taxon>
        <taxon>Bacillati</taxon>
        <taxon>Bacillota</taxon>
        <taxon>Clostridia</taxon>
        <taxon>Lachnospirales</taxon>
        <taxon>Lachnospiraceae</taxon>
        <taxon>Lachnotalea</taxon>
    </lineage>
</organism>
<proteinExistence type="predicted"/>
<accession>A0A255IFX9</accession>
<reference evidence="1 4" key="2">
    <citation type="submission" date="2018-05" db="EMBL/GenBank/DDBJ databases">
        <title>Genomic Encyclopedia of Type Strains, Phase IV (KMG-IV): sequencing the most valuable type-strain genomes for metagenomic binning, comparative biology and taxonomic classification.</title>
        <authorList>
            <person name="Goeker M."/>
        </authorList>
    </citation>
    <scope>NUCLEOTIDE SEQUENCE [LARGE SCALE GENOMIC DNA]</scope>
    <source>
        <strain evidence="1 4">DSM 28816</strain>
    </source>
</reference>
<reference evidence="2 3" key="1">
    <citation type="journal article" date="2017" name="Genome Announc.">
        <title>Draft Genome Sequence of a Sporulating and Motile Strain of Lachnotalea glycerini Isolated from Water in Quebec City, Canada.</title>
        <authorList>
            <person name="Maheux A.F."/>
            <person name="Boudreau D.K."/>
            <person name="Berube E."/>
            <person name="Boissinot M."/>
            <person name="Raymond F."/>
            <person name="Brodeur S."/>
            <person name="Corbeil J."/>
            <person name="Isabel S."/>
            <person name="Omar R.F."/>
            <person name="Bergeron M.G."/>
        </authorList>
    </citation>
    <scope>NUCLEOTIDE SEQUENCE [LARGE SCALE GENOMIC DNA]</scope>
    <source>
        <strain evidence="2 3">CCRI-19302</strain>
    </source>
</reference>
<evidence type="ECO:0000313" key="4">
    <source>
        <dbReference type="Proteomes" id="UP000247523"/>
    </source>
</evidence>
<protein>
    <submittedName>
        <fullName evidence="1">Uncharacterized protein</fullName>
    </submittedName>
</protein>
<evidence type="ECO:0000313" key="3">
    <source>
        <dbReference type="Proteomes" id="UP000216411"/>
    </source>
</evidence>
<dbReference type="AlphaFoldDB" id="A0A255IFX9"/>
<dbReference type="Proteomes" id="UP000247523">
    <property type="component" value="Unassembled WGS sequence"/>
</dbReference>
<dbReference type="Proteomes" id="UP000216411">
    <property type="component" value="Unassembled WGS sequence"/>
</dbReference>
<name>A0A255IFX9_9FIRM</name>
<evidence type="ECO:0000313" key="1">
    <source>
        <dbReference type="EMBL" id="PXV96208.1"/>
    </source>
</evidence>
<sequence>MKVKKWKLIIIVLFVIAIIVALVKRQEYTNILLDENNLKQFFVAPLPNEILPDSMEVYKEQLLQSPIVLRVKAVGTREYSAKTIKQQAEVLEVYKGSGINVQEEIDILTTRNSFDFEDMTFNLGFTNLMQKDNEYLVFFDEKINSPYKGDNIYRISDLIINPIFNYNDVENIITPDEEYIPYSLVLNNEFIVGDSIALERILAFKHELLEMYPR</sequence>
<comment type="caution">
    <text evidence="1">The sequence shown here is derived from an EMBL/GenBank/DDBJ whole genome shotgun (WGS) entry which is preliminary data.</text>
</comment>
<reference evidence="2" key="3">
    <citation type="submission" date="2018-07" db="EMBL/GenBank/DDBJ databases">
        <authorList>
            <person name="Quirk P.G."/>
            <person name="Krulwich T.A."/>
        </authorList>
    </citation>
    <scope>NUCLEOTIDE SEQUENCE</scope>
    <source>
        <strain evidence="2">CCRI-19302</strain>
    </source>
</reference>
<keyword evidence="3" id="KW-1185">Reference proteome</keyword>